<proteinExistence type="predicted"/>
<dbReference type="OrthoDB" id="894336at2"/>
<evidence type="ECO:0000313" key="5">
    <source>
        <dbReference type="Proteomes" id="UP000541583"/>
    </source>
</evidence>
<sequence length="69" mass="7666">MKKSIIILCLAVWSLGTITACSNGDKATEKHQKKSKYTCTMHPDLSFDKPGVCSKCGMELVERDTTEEK</sequence>
<dbReference type="EMBL" id="JACHCA010000021">
    <property type="protein sequence ID" value="MBB6131202.1"/>
    <property type="molecule type" value="Genomic_DNA"/>
</dbReference>
<dbReference type="STRING" id="354630.SAMN05421821_105316"/>
<accession>A0A1N6YXV6</accession>
<reference evidence="5 6" key="1">
    <citation type="submission" date="2020-08" db="EMBL/GenBank/DDBJ databases">
        <title>Genomic Encyclopedia of Type Strains, Phase IV (KMG-V): Genome sequencing to study the core and pangenomes of soil and plant-associated prokaryotes.</title>
        <authorList>
            <person name="Whitman W."/>
        </authorList>
    </citation>
    <scope>NUCLEOTIDE SEQUENCE [LARGE SCALE GENOMIC DNA]</scope>
    <source>
        <strain evidence="3 5">ANJLi2</strain>
        <strain evidence="4 6">MP601</strain>
    </source>
</reference>
<dbReference type="GO" id="GO:0046872">
    <property type="term" value="F:metal ion binding"/>
    <property type="evidence" value="ECO:0007669"/>
    <property type="project" value="InterPro"/>
</dbReference>
<protein>
    <submittedName>
        <fullName evidence="4">ABC-type oligopeptide transport system substrate-binding subunit</fullName>
    </submittedName>
</protein>
<dbReference type="Proteomes" id="UP000548326">
    <property type="component" value="Unassembled WGS sequence"/>
</dbReference>
<feature type="chain" id="PRO_5044563113" evidence="1">
    <location>
        <begin position="20"/>
        <end position="69"/>
    </location>
</feature>
<evidence type="ECO:0000259" key="2">
    <source>
        <dbReference type="Pfam" id="PF19335"/>
    </source>
</evidence>
<name>A0A1N6YXV6_9SPHI</name>
<gene>
    <name evidence="4" type="ORF">HDF22_005353</name>
    <name evidence="3" type="ORF">HDF23_002643</name>
</gene>
<dbReference type="RefSeq" id="WP_076373651.1">
    <property type="nucleotide sequence ID" value="NZ_FTMG01000005.1"/>
</dbReference>
<dbReference type="PROSITE" id="PS51257">
    <property type="entry name" value="PROKAR_LIPOPROTEIN"/>
    <property type="match status" value="1"/>
</dbReference>
<organism evidence="4 6">
    <name type="scientific">Mucilaginibacter lappiensis</name>
    <dbReference type="NCBI Taxonomy" id="354630"/>
    <lineage>
        <taxon>Bacteria</taxon>
        <taxon>Pseudomonadati</taxon>
        <taxon>Bacteroidota</taxon>
        <taxon>Sphingobacteriia</taxon>
        <taxon>Sphingobacteriales</taxon>
        <taxon>Sphingobacteriaceae</taxon>
        <taxon>Mucilaginibacter</taxon>
    </lineage>
</organism>
<comment type="caution">
    <text evidence="4">The sequence shown here is derived from an EMBL/GenBank/DDBJ whole genome shotgun (WGS) entry which is preliminary data.</text>
</comment>
<dbReference type="EMBL" id="JACHCB010000005">
    <property type="protein sequence ID" value="MBB6109894.1"/>
    <property type="molecule type" value="Genomic_DNA"/>
</dbReference>
<evidence type="ECO:0000313" key="6">
    <source>
        <dbReference type="Proteomes" id="UP000548326"/>
    </source>
</evidence>
<feature type="signal peptide" evidence="1">
    <location>
        <begin position="1"/>
        <end position="19"/>
    </location>
</feature>
<feature type="domain" description="Heavy metal binding" evidence="2">
    <location>
        <begin position="36"/>
        <end position="62"/>
    </location>
</feature>
<dbReference type="AlphaFoldDB" id="A0A1N6YXV6"/>
<evidence type="ECO:0000256" key="1">
    <source>
        <dbReference type="SAM" id="SignalP"/>
    </source>
</evidence>
<dbReference type="InterPro" id="IPR045800">
    <property type="entry name" value="HMBD"/>
</dbReference>
<keyword evidence="1" id="KW-0732">Signal</keyword>
<dbReference type="Proteomes" id="UP000541583">
    <property type="component" value="Unassembled WGS sequence"/>
</dbReference>
<keyword evidence="5" id="KW-1185">Reference proteome</keyword>
<dbReference type="Pfam" id="PF19335">
    <property type="entry name" value="HMBD"/>
    <property type="match status" value="1"/>
</dbReference>
<evidence type="ECO:0000313" key="4">
    <source>
        <dbReference type="EMBL" id="MBB6131202.1"/>
    </source>
</evidence>
<evidence type="ECO:0000313" key="3">
    <source>
        <dbReference type="EMBL" id="MBB6109894.1"/>
    </source>
</evidence>